<dbReference type="EMBL" id="JAGTTL010000019">
    <property type="protein sequence ID" value="KAK6308171.1"/>
    <property type="molecule type" value="Genomic_DNA"/>
</dbReference>
<accession>A0AAN8LQD9</accession>
<evidence type="ECO:0000313" key="2">
    <source>
        <dbReference type="Proteomes" id="UP001356427"/>
    </source>
</evidence>
<evidence type="ECO:0000313" key="1">
    <source>
        <dbReference type="EMBL" id="KAK6308171.1"/>
    </source>
</evidence>
<dbReference type="Proteomes" id="UP001356427">
    <property type="component" value="Unassembled WGS sequence"/>
</dbReference>
<reference evidence="1 2" key="1">
    <citation type="submission" date="2021-04" db="EMBL/GenBank/DDBJ databases">
        <authorList>
            <person name="De Guttry C."/>
            <person name="Zahm M."/>
            <person name="Klopp C."/>
            <person name="Cabau C."/>
            <person name="Louis A."/>
            <person name="Berthelot C."/>
            <person name="Parey E."/>
            <person name="Roest Crollius H."/>
            <person name="Montfort J."/>
            <person name="Robinson-Rechavi M."/>
            <person name="Bucao C."/>
            <person name="Bouchez O."/>
            <person name="Gislard M."/>
            <person name="Lluch J."/>
            <person name="Milhes M."/>
            <person name="Lampietro C."/>
            <person name="Lopez Roques C."/>
            <person name="Donnadieu C."/>
            <person name="Braasch I."/>
            <person name="Desvignes T."/>
            <person name="Postlethwait J."/>
            <person name="Bobe J."/>
            <person name="Wedekind C."/>
            <person name="Guiguen Y."/>
        </authorList>
    </citation>
    <scope>NUCLEOTIDE SEQUENCE [LARGE SCALE GENOMIC DNA]</scope>
    <source>
        <strain evidence="1">Cs_M1</strain>
        <tissue evidence="1">Blood</tissue>
    </source>
</reference>
<protein>
    <submittedName>
        <fullName evidence="1">Uncharacterized protein</fullName>
    </submittedName>
</protein>
<sequence>MHECVGAGHRSVTSYRSVELTLEMPDLSIIQHKGDLGKAWTSVENSLSCLPHHHRLCHYHRHAPPHHQSSSSLLEHLLCTVSASKLRGGWLLCDCEPLMPCPCAQKLHHTLNHDMLANYWWTFIYLRLFIHVFF</sequence>
<organism evidence="1 2">
    <name type="scientific">Coregonus suidteri</name>
    <dbReference type="NCBI Taxonomy" id="861788"/>
    <lineage>
        <taxon>Eukaryota</taxon>
        <taxon>Metazoa</taxon>
        <taxon>Chordata</taxon>
        <taxon>Craniata</taxon>
        <taxon>Vertebrata</taxon>
        <taxon>Euteleostomi</taxon>
        <taxon>Actinopterygii</taxon>
        <taxon>Neopterygii</taxon>
        <taxon>Teleostei</taxon>
        <taxon>Protacanthopterygii</taxon>
        <taxon>Salmoniformes</taxon>
        <taxon>Salmonidae</taxon>
        <taxon>Coregoninae</taxon>
        <taxon>Coregonus</taxon>
    </lineage>
</organism>
<name>A0AAN8LQD9_9TELE</name>
<proteinExistence type="predicted"/>
<comment type="caution">
    <text evidence="1">The sequence shown here is derived from an EMBL/GenBank/DDBJ whole genome shotgun (WGS) entry which is preliminary data.</text>
</comment>
<dbReference type="AlphaFoldDB" id="A0AAN8LQD9"/>
<keyword evidence="2" id="KW-1185">Reference proteome</keyword>
<gene>
    <name evidence="1" type="ORF">J4Q44_G00214420</name>
</gene>